<evidence type="ECO:0000313" key="2">
    <source>
        <dbReference type="Proteomes" id="UP000295075"/>
    </source>
</evidence>
<dbReference type="EMBL" id="SMKA01000066">
    <property type="protein sequence ID" value="TDC29054.1"/>
    <property type="molecule type" value="Genomic_DNA"/>
</dbReference>
<dbReference type="AlphaFoldDB" id="A0A4R4Q270"/>
<evidence type="ECO:0000313" key="1">
    <source>
        <dbReference type="EMBL" id="TDC29054.1"/>
    </source>
</evidence>
<dbReference type="OrthoDB" id="3831531at2"/>
<keyword evidence="2" id="KW-1185">Reference proteome</keyword>
<gene>
    <name evidence="1" type="ORF">E1261_16800</name>
</gene>
<sequence length="105" mass="11230">MGEGRWVLVRAGDGLKGKALQLLRQELAEQDLPTQEMPGEAIAVGLAGGVAPTVVGVLRDWIHRRKSPERVVLTIGADSLEVRRATVDDSTQEIEAFLVGSQGSV</sequence>
<comment type="caution">
    <text evidence="1">The sequence shown here is derived from an EMBL/GenBank/DDBJ whole genome shotgun (WGS) entry which is preliminary data.</text>
</comment>
<dbReference type="RefSeq" id="WP_132407700.1">
    <property type="nucleotide sequence ID" value="NZ_SMKA01000066.1"/>
</dbReference>
<dbReference type="Proteomes" id="UP000295075">
    <property type="component" value="Unassembled WGS sequence"/>
</dbReference>
<accession>A0A4R4Q270</accession>
<proteinExistence type="predicted"/>
<name>A0A4R4Q270_9ACTN</name>
<organism evidence="1 2">
    <name type="scientific">Kribbella albertanoniae</name>
    <dbReference type="NCBI Taxonomy" id="1266829"/>
    <lineage>
        <taxon>Bacteria</taxon>
        <taxon>Bacillati</taxon>
        <taxon>Actinomycetota</taxon>
        <taxon>Actinomycetes</taxon>
        <taxon>Propionibacteriales</taxon>
        <taxon>Kribbellaceae</taxon>
        <taxon>Kribbella</taxon>
    </lineage>
</organism>
<reference evidence="1 2" key="1">
    <citation type="submission" date="2019-03" db="EMBL/GenBank/DDBJ databases">
        <title>Draft genome sequences of novel Actinobacteria.</title>
        <authorList>
            <person name="Sahin N."/>
            <person name="Ay H."/>
            <person name="Saygin H."/>
        </authorList>
    </citation>
    <scope>NUCLEOTIDE SEQUENCE [LARGE SCALE GENOMIC DNA]</scope>
    <source>
        <strain evidence="1 2">JCM 30547</strain>
    </source>
</reference>
<protein>
    <submittedName>
        <fullName evidence="1">Uncharacterized protein</fullName>
    </submittedName>
</protein>